<proteinExistence type="predicted"/>
<dbReference type="EMBL" id="QFLI01000011">
    <property type="protein sequence ID" value="PXX96924.1"/>
    <property type="molecule type" value="Genomic_DNA"/>
</dbReference>
<keyword evidence="3" id="KW-1185">Reference proteome</keyword>
<accession>A0A2V3ZSV5</accession>
<dbReference type="Gene3D" id="3.30.530.80">
    <property type="match status" value="1"/>
</dbReference>
<reference evidence="2 3" key="1">
    <citation type="submission" date="2018-05" db="EMBL/GenBank/DDBJ databases">
        <title>Marinifilum breve JC075T sp. nov., a marine bacterium isolated from Yongle Blue Hole in the South China Sea.</title>
        <authorList>
            <person name="Fu T."/>
        </authorList>
    </citation>
    <scope>NUCLEOTIDE SEQUENCE [LARGE SCALE GENOMIC DNA]</scope>
    <source>
        <strain evidence="2 3">JC075</strain>
    </source>
</reference>
<protein>
    <recommendedName>
        <fullName evidence="1">DUF4468 domain-containing protein</fullName>
    </recommendedName>
</protein>
<dbReference type="OrthoDB" id="894059at2"/>
<evidence type="ECO:0000313" key="2">
    <source>
        <dbReference type="EMBL" id="PXX96924.1"/>
    </source>
</evidence>
<feature type="domain" description="DUF4468" evidence="1">
    <location>
        <begin position="57"/>
        <end position="141"/>
    </location>
</feature>
<dbReference type="Proteomes" id="UP000248079">
    <property type="component" value="Unassembled WGS sequence"/>
</dbReference>
<evidence type="ECO:0000313" key="3">
    <source>
        <dbReference type="Proteomes" id="UP000248079"/>
    </source>
</evidence>
<organism evidence="2 3">
    <name type="scientific">Marinifilum breve</name>
    <dbReference type="NCBI Taxonomy" id="2184082"/>
    <lineage>
        <taxon>Bacteria</taxon>
        <taxon>Pseudomonadati</taxon>
        <taxon>Bacteroidota</taxon>
        <taxon>Bacteroidia</taxon>
        <taxon>Marinilabiliales</taxon>
        <taxon>Marinifilaceae</taxon>
    </lineage>
</organism>
<gene>
    <name evidence="2" type="ORF">DF185_19990</name>
</gene>
<name>A0A2V3ZSV5_9BACT</name>
<dbReference type="AlphaFoldDB" id="A0A2V3ZSV5"/>
<comment type="caution">
    <text evidence="2">The sequence shown here is derived from an EMBL/GenBank/DDBJ whole genome shotgun (WGS) entry which is preliminary data.</text>
</comment>
<sequence length="216" mass="24556">MNCRKQTTKWLICIKWEELIKIFLLNSIVVKLKFVKMKKLLVAIMLLCSFTGFSKEYTEVVNVDGKTADQLYSSAREWFAETFKSANAVLQMDDPVAGKLIGNGISQVHITVRSMTVPVDMSFSIKVFVKDGKYKYDINSILIGGQYKSTLEEYEHACTYEGAKAALIKAGMRNPKDKLIQKTMAANKLNYPLFEQEIEKIAKSLKKAMLANEDDW</sequence>
<dbReference type="Pfam" id="PF14730">
    <property type="entry name" value="DUF4468"/>
    <property type="match status" value="1"/>
</dbReference>
<evidence type="ECO:0000259" key="1">
    <source>
        <dbReference type="Pfam" id="PF14730"/>
    </source>
</evidence>
<dbReference type="InterPro" id="IPR027823">
    <property type="entry name" value="DUF4468"/>
</dbReference>